<evidence type="ECO:0008006" key="13">
    <source>
        <dbReference type="Google" id="ProtNLM"/>
    </source>
</evidence>
<evidence type="ECO:0000256" key="2">
    <source>
        <dbReference type="ARBA" id="ARBA00005895"/>
    </source>
</evidence>
<protein>
    <recommendedName>
        <fullName evidence="13">ATP synthase subunit f, mitochondrial</fullName>
    </recommendedName>
</protein>
<keyword evidence="8 10" id="KW-0472">Membrane</keyword>
<gene>
    <name evidence="11" type="ORF">CHS0354_008031</name>
</gene>
<keyword evidence="10" id="KW-1133">Transmembrane helix</keyword>
<keyword evidence="7" id="KW-0496">Mitochondrion</keyword>
<dbReference type="GO" id="GO:0031966">
    <property type="term" value="C:mitochondrial membrane"/>
    <property type="evidence" value="ECO:0007669"/>
    <property type="project" value="UniProtKB-SubCell"/>
</dbReference>
<comment type="caution">
    <text evidence="11">The sequence shown here is derived from an EMBL/GenBank/DDBJ whole genome shotgun (WGS) entry which is preliminary data.</text>
</comment>
<evidence type="ECO:0000256" key="1">
    <source>
        <dbReference type="ARBA" id="ARBA00004325"/>
    </source>
</evidence>
<reference evidence="11" key="3">
    <citation type="submission" date="2023-05" db="EMBL/GenBank/DDBJ databases">
        <authorList>
            <person name="Smith C.H."/>
        </authorList>
    </citation>
    <scope>NUCLEOTIDE SEQUENCE</scope>
    <source>
        <strain evidence="11">CHS0354</strain>
        <tissue evidence="11">Mantle</tissue>
    </source>
</reference>
<dbReference type="GO" id="GO:0046933">
    <property type="term" value="F:proton-transporting ATP synthase activity, rotational mechanism"/>
    <property type="evidence" value="ECO:0007669"/>
    <property type="project" value="TreeGrafter"/>
</dbReference>
<evidence type="ECO:0000313" key="12">
    <source>
        <dbReference type="Proteomes" id="UP001195483"/>
    </source>
</evidence>
<comment type="similarity">
    <text evidence="2">Belongs to the ATPase F chain family.</text>
</comment>
<dbReference type="EMBL" id="JAEAOA010000543">
    <property type="protein sequence ID" value="KAK3575849.1"/>
    <property type="molecule type" value="Genomic_DNA"/>
</dbReference>
<dbReference type="InterPro" id="IPR019344">
    <property type="entry name" value="F1F0-ATPsyn_F_prd"/>
</dbReference>
<name>A0AAE0VE80_9BIVA</name>
<dbReference type="AlphaFoldDB" id="A0AAE0VE80"/>
<evidence type="ECO:0000256" key="8">
    <source>
        <dbReference type="ARBA" id="ARBA00023136"/>
    </source>
</evidence>
<evidence type="ECO:0000256" key="4">
    <source>
        <dbReference type="ARBA" id="ARBA00022547"/>
    </source>
</evidence>
<dbReference type="Proteomes" id="UP001195483">
    <property type="component" value="Unassembled WGS sequence"/>
</dbReference>
<evidence type="ECO:0000256" key="3">
    <source>
        <dbReference type="ARBA" id="ARBA00022448"/>
    </source>
</evidence>
<sequence length="105" mass="12603">MGNIGCYPVEYNPKVHGPYSPARYYGPRDIPFSEVKLQDVPAWISRRKFNPIRTVNRAYWRWVFKYGDVKKGGFSWIMQLAFFMAAGSYMLRYNQHKYERHAKYH</sequence>
<dbReference type="GO" id="GO:0042776">
    <property type="term" value="P:proton motive force-driven mitochondrial ATP synthesis"/>
    <property type="evidence" value="ECO:0007669"/>
    <property type="project" value="TreeGrafter"/>
</dbReference>
<organism evidence="11 12">
    <name type="scientific">Potamilus streckersoni</name>
    <dbReference type="NCBI Taxonomy" id="2493646"/>
    <lineage>
        <taxon>Eukaryota</taxon>
        <taxon>Metazoa</taxon>
        <taxon>Spiralia</taxon>
        <taxon>Lophotrochozoa</taxon>
        <taxon>Mollusca</taxon>
        <taxon>Bivalvia</taxon>
        <taxon>Autobranchia</taxon>
        <taxon>Heteroconchia</taxon>
        <taxon>Palaeoheterodonta</taxon>
        <taxon>Unionida</taxon>
        <taxon>Unionoidea</taxon>
        <taxon>Unionidae</taxon>
        <taxon>Ambleminae</taxon>
        <taxon>Lampsilini</taxon>
        <taxon>Potamilus</taxon>
    </lineage>
</organism>
<keyword evidence="4" id="KW-0138">CF(0)</keyword>
<proteinExistence type="inferred from homology"/>
<evidence type="ECO:0000256" key="9">
    <source>
        <dbReference type="ARBA" id="ARBA00023310"/>
    </source>
</evidence>
<keyword evidence="10" id="KW-0812">Transmembrane</keyword>
<dbReference type="PANTHER" id="PTHR13080">
    <property type="entry name" value="ATP SYNTHASE F CHAIN, MITOCHONDRIAL-RELATED"/>
    <property type="match status" value="1"/>
</dbReference>
<keyword evidence="6" id="KW-0406">Ion transport</keyword>
<keyword evidence="9" id="KW-0066">ATP synthesis</keyword>
<keyword evidence="12" id="KW-1185">Reference proteome</keyword>
<dbReference type="Pfam" id="PF10206">
    <property type="entry name" value="WRW"/>
    <property type="match status" value="1"/>
</dbReference>
<keyword evidence="3" id="KW-0813">Transport</keyword>
<evidence type="ECO:0000256" key="7">
    <source>
        <dbReference type="ARBA" id="ARBA00023128"/>
    </source>
</evidence>
<evidence type="ECO:0000256" key="10">
    <source>
        <dbReference type="SAM" id="Phobius"/>
    </source>
</evidence>
<dbReference type="GO" id="GO:0045259">
    <property type="term" value="C:proton-transporting ATP synthase complex"/>
    <property type="evidence" value="ECO:0007669"/>
    <property type="project" value="UniProtKB-KW"/>
</dbReference>
<comment type="subcellular location">
    <subcellularLocation>
        <location evidence="1">Mitochondrion membrane</location>
    </subcellularLocation>
</comment>
<reference evidence="11" key="1">
    <citation type="journal article" date="2021" name="Genome Biol. Evol.">
        <title>A High-Quality Reference Genome for a Parasitic Bivalve with Doubly Uniparental Inheritance (Bivalvia: Unionida).</title>
        <authorList>
            <person name="Smith C.H."/>
        </authorList>
    </citation>
    <scope>NUCLEOTIDE SEQUENCE</scope>
    <source>
        <strain evidence="11">CHS0354</strain>
    </source>
</reference>
<evidence type="ECO:0000256" key="5">
    <source>
        <dbReference type="ARBA" id="ARBA00022781"/>
    </source>
</evidence>
<evidence type="ECO:0000256" key="6">
    <source>
        <dbReference type="ARBA" id="ARBA00023065"/>
    </source>
</evidence>
<keyword evidence="5" id="KW-0375">Hydrogen ion transport</keyword>
<dbReference type="PANTHER" id="PTHR13080:SF20">
    <property type="entry name" value="ATP SYNTHASE SUBUNIT F, MITOCHONDRIAL-RELATED"/>
    <property type="match status" value="1"/>
</dbReference>
<evidence type="ECO:0000313" key="11">
    <source>
        <dbReference type="EMBL" id="KAK3575849.1"/>
    </source>
</evidence>
<feature type="transmembrane region" description="Helical" evidence="10">
    <location>
        <begin position="73"/>
        <end position="91"/>
    </location>
</feature>
<reference evidence="11" key="2">
    <citation type="journal article" date="2021" name="Genome Biol. Evol.">
        <title>Developing a high-quality reference genome for a parasitic bivalve with doubly uniparental inheritance (Bivalvia: Unionida).</title>
        <authorList>
            <person name="Smith C.H."/>
        </authorList>
    </citation>
    <scope>NUCLEOTIDE SEQUENCE</scope>
    <source>
        <strain evidence="11">CHS0354</strain>
        <tissue evidence="11">Mantle</tissue>
    </source>
</reference>
<accession>A0AAE0VE80</accession>